<evidence type="ECO:0000313" key="1">
    <source>
        <dbReference type="WBParaSite" id="GPUH_0000567701-mRNA-1"/>
    </source>
</evidence>
<dbReference type="WBParaSite" id="GPUH_0000567701-mRNA-1">
    <property type="protein sequence ID" value="GPUH_0000567701-mRNA-1"/>
    <property type="gene ID" value="GPUH_0000567701"/>
</dbReference>
<sequence>LDTFESNSTISIESYSQAARNLELEEIPGMDFSFRSGCNASGVFSKILENDDIEADVPMDFCDSVAAATAIGADISTTVHCASPCRSPVIAHDSVRERDFFENGATCAATLNDCSSAHRISRRRNAFNDDRTSGIDSVTSVDLGTVSSGTWSHLGYSPHEASAER</sequence>
<reference evidence="1" key="1">
    <citation type="submission" date="2016-06" db="UniProtKB">
        <authorList>
            <consortium name="WormBaseParasite"/>
        </authorList>
    </citation>
    <scope>IDENTIFICATION</scope>
</reference>
<accession>A0A183DAC8</accession>
<proteinExistence type="predicted"/>
<dbReference type="AlphaFoldDB" id="A0A183DAC8"/>
<name>A0A183DAC8_9BILA</name>
<protein>
    <submittedName>
        <fullName evidence="1">Serine/threonine protein kinase</fullName>
    </submittedName>
</protein>
<organism evidence="1">
    <name type="scientific">Gongylonema pulchrum</name>
    <dbReference type="NCBI Taxonomy" id="637853"/>
    <lineage>
        <taxon>Eukaryota</taxon>
        <taxon>Metazoa</taxon>
        <taxon>Ecdysozoa</taxon>
        <taxon>Nematoda</taxon>
        <taxon>Chromadorea</taxon>
        <taxon>Rhabditida</taxon>
        <taxon>Spirurina</taxon>
        <taxon>Spiruromorpha</taxon>
        <taxon>Spiruroidea</taxon>
        <taxon>Gongylonematidae</taxon>
        <taxon>Gongylonema</taxon>
    </lineage>
</organism>